<feature type="compositionally biased region" description="Polar residues" evidence="1">
    <location>
        <begin position="51"/>
        <end position="65"/>
    </location>
</feature>
<protein>
    <submittedName>
        <fullName evidence="2">Uncharacterized protein</fullName>
    </submittedName>
</protein>
<keyword evidence="3" id="KW-1185">Reference proteome</keyword>
<name>A0A6D2IVI1_9BRAS</name>
<proteinExistence type="predicted"/>
<gene>
    <name evidence="2" type="ORF">MERR_LOCUS18896</name>
</gene>
<evidence type="ECO:0000313" key="2">
    <source>
        <dbReference type="EMBL" id="CAA7031661.1"/>
    </source>
</evidence>
<feature type="compositionally biased region" description="Polar residues" evidence="1">
    <location>
        <begin position="75"/>
        <end position="93"/>
    </location>
</feature>
<dbReference type="EMBL" id="CACVBM020001108">
    <property type="protein sequence ID" value="CAA7031661.1"/>
    <property type="molecule type" value="Genomic_DNA"/>
</dbReference>
<reference evidence="2" key="1">
    <citation type="submission" date="2020-01" db="EMBL/GenBank/DDBJ databases">
        <authorList>
            <person name="Mishra B."/>
        </authorList>
    </citation>
    <scope>NUCLEOTIDE SEQUENCE [LARGE SCALE GENOMIC DNA]</scope>
</reference>
<dbReference type="Proteomes" id="UP000467841">
    <property type="component" value="Unassembled WGS sequence"/>
</dbReference>
<accession>A0A6D2IVI1</accession>
<evidence type="ECO:0000256" key="1">
    <source>
        <dbReference type="SAM" id="MobiDB-lite"/>
    </source>
</evidence>
<feature type="compositionally biased region" description="Polar residues" evidence="1">
    <location>
        <begin position="115"/>
        <end position="128"/>
    </location>
</feature>
<evidence type="ECO:0000313" key="3">
    <source>
        <dbReference type="Proteomes" id="UP000467841"/>
    </source>
</evidence>
<comment type="caution">
    <text evidence="2">The sequence shown here is derived from an EMBL/GenBank/DDBJ whole genome shotgun (WGS) entry which is preliminary data.</text>
</comment>
<feature type="region of interest" description="Disordered" evidence="1">
    <location>
        <begin position="51"/>
        <end position="203"/>
    </location>
</feature>
<organism evidence="2 3">
    <name type="scientific">Microthlaspi erraticum</name>
    <dbReference type="NCBI Taxonomy" id="1685480"/>
    <lineage>
        <taxon>Eukaryota</taxon>
        <taxon>Viridiplantae</taxon>
        <taxon>Streptophyta</taxon>
        <taxon>Embryophyta</taxon>
        <taxon>Tracheophyta</taxon>
        <taxon>Spermatophyta</taxon>
        <taxon>Magnoliopsida</taxon>
        <taxon>eudicotyledons</taxon>
        <taxon>Gunneridae</taxon>
        <taxon>Pentapetalae</taxon>
        <taxon>rosids</taxon>
        <taxon>malvids</taxon>
        <taxon>Brassicales</taxon>
        <taxon>Brassicaceae</taxon>
        <taxon>Coluteocarpeae</taxon>
        <taxon>Microthlaspi</taxon>
    </lineage>
</organism>
<sequence length="203" mass="23145">MEQTEDLDFKPVQCHNIYFGRSYKIIYSMDFIKTTSPHALNWSRRIEPRNNVLTARNDQPRNNVRTLCPSRLNARPSSHTNPGSIVPRSTNLKSHNRKPRTTAPREQEGNVPRPCSTTRVTRTITPSDQEGLVPRPAESFDQYHPSGRTRRMNEEFLGHDRPDRADSRSSPDSRPNVLTDRPNGPVDPKPFLKPVSHVSSPTT</sequence>
<feature type="compositionally biased region" description="Basic and acidic residues" evidence="1">
    <location>
        <begin position="151"/>
        <end position="171"/>
    </location>
</feature>
<dbReference type="AlphaFoldDB" id="A0A6D2IVI1"/>